<comment type="caution">
    <text evidence="3">The sequence shown here is derived from an EMBL/GenBank/DDBJ whole genome shotgun (WGS) entry which is preliminary data.</text>
</comment>
<accession>A0ABR6SUX2</accession>
<evidence type="ECO:0000313" key="3">
    <source>
        <dbReference type="EMBL" id="MBC1509394.1"/>
    </source>
</evidence>
<sequence length="340" mass="39260">MYFPDKELSSVIDYFRMTFKRHDIDTFFEEVMQMNIDAMLREPSAKYGYVEKFELDQIRVYLSAPGDERGIMIELGGQGCRQFESVLEAQKRSWEVFLRKARTERGKATRVDIAVDDLKGYIDIPDCLYFTQAGYVSSRIDAYNFNGTGQIGTENVQGVSIYFGSKQSNIYFTMYQKNYEQAKKNKISAEEYGIWNRYEIRLADEKAEEAVTEILRRNNIGEIGRGILKGYIDFCFDEDLKVGKRKLKKLVKGWNLLLDDVAPLKLSLKPSDSFYLKTENWLKRQAGGVMKMVTLADGTLGKESTIDEIISTAELTPRQMHMLKTWVGTVQDFVFQPYTN</sequence>
<keyword evidence="3" id="KW-0396">Initiation factor</keyword>
<name>A0ABR6SUX2_9LIST</name>
<dbReference type="GO" id="GO:0003743">
    <property type="term" value="F:translation initiation factor activity"/>
    <property type="evidence" value="ECO:0007669"/>
    <property type="project" value="UniProtKB-KW"/>
</dbReference>
<dbReference type="Proteomes" id="UP000587800">
    <property type="component" value="Unassembled WGS sequence"/>
</dbReference>
<proteinExistence type="predicted"/>
<feature type="domain" description="Replication initiation protein-like C-terminal" evidence="1">
    <location>
        <begin position="107"/>
        <end position="309"/>
    </location>
</feature>
<evidence type="ECO:0000313" key="4">
    <source>
        <dbReference type="Proteomes" id="UP000587800"/>
    </source>
</evidence>
<dbReference type="Pfam" id="PF02486">
    <property type="entry name" value="Rep_trans"/>
    <property type="match status" value="1"/>
</dbReference>
<dbReference type="Pfam" id="PF18106">
    <property type="entry name" value="Rol_Rep_N"/>
    <property type="match status" value="1"/>
</dbReference>
<keyword evidence="3" id="KW-0648">Protein biosynthesis</keyword>
<dbReference type="InterPro" id="IPR040819">
    <property type="entry name" value="Rol_Rep_N"/>
</dbReference>
<dbReference type="EMBL" id="JAASUB010000006">
    <property type="protein sequence ID" value="MBC1509394.1"/>
    <property type="molecule type" value="Genomic_DNA"/>
</dbReference>
<keyword evidence="4" id="KW-1185">Reference proteome</keyword>
<dbReference type="InterPro" id="IPR003491">
    <property type="entry name" value="REP-like_C"/>
</dbReference>
<feature type="domain" description="Rolling Circle replication initiation protein N-terminal" evidence="2">
    <location>
        <begin position="10"/>
        <end position="99"/>
    </location>
</feature>
<evidence type="ECO:0000259" key="1">
    <source>
        <dbReference type="Pfam" id="PF02486"/>
    </source>
</evidence>
<protein>
    <submittedName>
        <fullName evidence="3">Replication initiation factor domain-containing protein</fullName>
    </submittedName>
</protein>
<gene>
    <name evidence="3" type="ORF">HCJ59_05750</name>
</gene>
<organism evidence="3 4">
    <name type="scientific">Listeria immobilis</name>
    <dbReference type="NCBI Taxonomy" id="2713502"/>
    <lineage>
        <taxon>Bacteria</taxon>
        <taxon>Bacillati</taxon>
        <taxon>Bacillota</taxon>
        <taxon>Bacilli</taxon>
        <taxon>Bacillales</taxon>
        <taxon>Listeriaceae</taxon>
        <taxon>Listeria</taxon>
    </lineage>
</organism>
<dbReference type="RefSeq" id="WP_185395595.1">
    <property type="nucleotide sequence ID" value="NZ_JAASTU010000029.1"/>
</dbReference>
<evidence type="ECO:0000259" key="2">
    <source>
        <dbReference type="Pfam" id="PF18106"/>
    </source>
</evidence>
<reference evidence="3 4" key="1">
    <citation type="submission" date="2020-03" db="EMBL/GenBank/DDBJ databases">
        <title>Soil Listeria distribution.</title>
        <authorList>
            <person name="Liao J."/>
            <person name="Wiedmann M."/>
        </authorList>
    </citation>
    <scope>NUCLEOTIDE SEQUENCE [LARGE SCALE GENOMIC DNA]</scope>
    <source>
        <strain evidence="3 4">FSL L7-1515</strain>
    </source>
</reference>